<dbReference type="SUPFAM" id="SSF52317">
    <property type="entry name" value="Class I glutamine amidotransferase-like"/>
    <property type="match status" value="1"/>
</dbReference>
<dbReference type="PANTHER" id="PTHR43405">
    <property type="entry name" value="GLYCOSYL HYDROLASE DIGH"/>
    <property type="match status" value="1"/>
</dbReference>
<sequence>MDPALRDTTSTWWSRATRWTQLTFTEDDPQNLDLDFWTDVMRRSRSNALCISAGGYMAFYPTSIPYHYRSAQLGDTDPFGAFVDISRSLDMAVMARVDPHAIHADALAAHPEWAALDEHGEPVEHWAFPGIYVTCPFGPYNREFTTEVAREIVRDYDVDAIFANRWQGHGISYSEAAERAFFDDTGLALPRGARDPDDPAWRAYPGWRRQQLSELVGIWDRAVKDLKPHVAFIPNLGSVAVQDLERGLVEEHYPMLFIDRQGRHGDEAPWSAGRNGKRSRSVFRDRPVGLITSVGPENPTHRWKDSVISGAEMQTWIVDGFAQGALPWFTKFKGEIHDTRWVQPVVDAFTLHDRVEPVLSRAKITADVAVLDPTRHVAARAGQPVESLYADNDAHGHGVYQVLVEAGIPFEFVNDGRILDEDLDRFKVLVVGNAELLDDEDCARIDAWVRRGGSLVTTFETSLADGRGRRRTDFGLADVMGVHLTSPARGPVKNNYVALTGPEHPLHAPFRGAQRIVGGTGIVGVRAEDGVDGVAVPFRFVPDYPDLPMEEVYARETPRDPAVVTREVPGGGRTVYVAFNLGALFWETLQPDHRDLLARAVTWALGGDGVARISGPGLVDIAVHENRNGDVVVETSVALVNLTNPFTMRGVMRETLAVGPHSVSIAVPEGREVQAVSLLVSGTAVAATVDEGRLDILLPSISLLEVVHVTWAPRTRTGASR</sequence>
<proteinExistence type="predicted"/>
<gene>
    <name evidence="2" type="ORF">ACFFVI_00720</name>
</gene>
<evidence type="ECO:0000313" key="2">
    <source>
        <dbReference type="EMBL" id="MFB9375481.1"/>
    </source>
</evidence>
<dbReference type="RefSeq" id="WP_380155308.1">
    <property type="nucleotide sequence ID" value="NZ_JBHMDM010000001.1"/>
</dbReference>
<dbReference type="InterPro" id="IPR029062">
    <property type="entry name" value="Class_I_gatase-like"/>
</dbReference>
<name>A0ABV5LN72_9ACTN</name>
<dbReference type="InterPro" id="IPR013738">
    <property type="entry name" value="Beta_galactosidase_Trimer"/>
</dbReference>
<keyword evidence="3" id="KW-1185">Reference proteome</keyword>
<protein>
    <submittedName>
        <fullName evidence="2">Beta-galactosidase trimerization domain-containing protein</fullName>
    </submittedName>
</protein>
<feature type="domain" description="Beta-galactosidase trimerisation" evidence="1">
    <location>
        <begin position="368"/>
        <end position="472"/>
    </location>
</feature>
<dbReference type="CDD" id="cd03143">
    <property type="entry name" value="A4_beta-galactosidase_middle_domain"/>
    <property type="match status" value="1"/>
</dbReference>
<dbReference type="Proteomes" id="UP001589748">
    <property type="component" value="Unassembled WGS sequence"/>
</dbReference>
<dbReference type="Gene3D" id="3.40.50.880">
    <property type="match status" value="1"/>
</dbReference>
<organism evidence="2 3">
    <name type="scientific">Kineococcus gynurae</name>
    <dbReference type="NCBI Taxonomy" id="452979"/>
    <lineage>
        <taxon>Bacteria</taxon>
        <taxon>Bacillati</taxon>
        <taxon>Actinomycetota</taxon>
        <taxon>Actinomycetes</taxon>
        <taxon>Kineosporiales</taxon>
        <taxon>Kineosporiaceae</taxon>
        <taxon>Kineococcus</taxon>
    </lineage>
</organism>
<dbReference type="InterPro" id="IPR028212">
    <property type="entry name" value="GHL6"/>
</dbReference>
<evidence type="ECO:0000313" key="3">
    <source>
        <dbReference type="Proteomes" id="UP001589748"/>
    </source>
</evidence>
<dbReference type="InterPro" id="IPR052177">
    <property type="entry name" value="Divisome_Glycosyl_Hydrolase"/>
</dbReference>
<evidence type="ECO:0000259" key="1">
    <source>
        <dbReference type="Pfam" id="PF08532"/>
    </source>
</evidence>
<dbReference type="Pfam" id="PF14871">
    <property type="entry name" value="GHL6"/>
    <property type="match status" value="1"/>
</dbReference>
<dbReference type="Pfam" id="PF08532">
    <property type="entry name" value="Glyco_hydro_42M"/>
    <property type="match status" value="1"/>
</dbReference>
<reference evidence="2 3" key="1">
    <citation type="submission" date="2024-09" db="EMBL/GenBank/DDBJ databases">
        <authorList>
            <person name="Sun Q."/>
            <person name="Mori K."/>
        </authorList>
    </citation>
    <scope>NUCLEOTIDE SEQUENCE [LARGE SCALE GENOMIC DNA]</scope>
    <source>
        <strain evidence="2 3">TISTR 1856</strain>
    </source>
</reference>
<dbReference type="Gene3D" id="3.20.20.80">
    <property type="entry name" value="Glycosidases"/>
    <property type="match status" value="1"/>
</dbReference>
<dbReference type="EMBL" id="JBHMDM010000001">
    <property type="protein sequence ID" value="MFB9375481.1"/>
    <property type="molecule type" value="Genomic_DNA"/>
</dbReference>
<accession>A0ABV5LN72</accession>
<comment type="caution">
    <text evidence="2">The sequence shown here is derived from an EMBL/GenBank/DDBJ whole genome shotgun (WGS) entry which is preliminary data.</text>
</comment>
<dbReference type="PANTHER" id="PTHR43405:SF1">
    <property type="entry name" value="GLYCOSYL HYDROLASE DIGH"/>
    <property type="match status" value="1"/>
</dbReference>